<name>A0A382LC45_9ZZZZ</name>
<protein>
    <submittedName>
        <fullName evidence="1">Uncharacterized protein</fullName>
    </submittedName>
</protein>
<evidence type="ECO:0000313" key="1">
    <source>
        <dbReference type="EMBL" id="SVC32421.1"/>
    </source>
</evidence>
<feature type="non-terminal residue" evidence="1">
    <location>
        <position position="1"/>
    </location>
</feature>
<proteinExistence type="predicted"/>
<dbReference type="EMBL" id="UINC01085150">
    <property type="protein sequence ID" value="SVC32421.1"/>
    <property type="molecule type" value="Genomic_DNA"/>
</dbReference>
<gene>
    <name evidence="1" type="ORF">METZ01_LOCUS285275</name>
</gene>
<organism evidence="1">
    <name type="scientific">marine metagenome</name>
    <dbReference type="NCBI Taxonomy" id="408172"/>
    <lineage>
        <taxon>unclassified sequences</taxon>
        <taxon>metagenomes</taxon>
        <taxon>ecological metagenomes</taxon>
    </lineage>
</organism>
<dbReference type="AlphaFoldDB" id="A0A382LC45"/>
<sequence>VKSLKPLWDMVVMGGLEPPTPAL</sequence>
<reference evidence="1" key="1">
    <citation type="submission" date="2018-05" db="EMBL/GenBank/DDBJ databases">
        <authorList>
            <person name="Lanie J.A."/>
            <person name="Ng W.-L."/>
            <person name="Kazmierczak K.M."/>
            <person name="Andrzejewski T.M."/>
            <person name="Davidsen T.M."/>
            <person name="Wayne K.J."/>
            <person name="Tettelin H."/>
            <person name="Glass J.I."/>
            <person name="Rusch D."/>
            <person name="Podicherti R."/>
            <person name="Tsui H.-C.T."/>
            <person name="Winkler M.E."/>
        </authorList>
    </citation>
    <scope>NUCLEOTIDE SEQUENCE</scope>
</reference>
<accession>A0A382LC45</accession>